<feature type="transmembrane region" description="Helical" evidence="6">
    <location>
        <begin position="423"/>
        <end position="444"/>
    </location>
</feature>
<feature type="compositionally biased region" description="Low complexity" evidence="5">
    <location>
        <begin position="22"/>
        <end position="34"/>
    </location>
</feature>
<feature type="region of interest" description="Disordered" evidence="5">
    <location>
        <begin position="563"/>
        <end position="592"/>
    </location>
</feature>
<organism evidence="8">
    <name type="scientific">Emiliania huxleyi</name>
    <name type="common">Coccolithophore</name>
    <name type="synonym">Pontosphaera huxleyi</name>
    <dbReference type="NCBI Taxonomy" id="2903"/>
    <lineage>
        <taxon>Eukaryota</taxon>
        <taxon>Haptista</taxon>
        <taxon>Haptophyta</taxon>
        <taxon>Prymnesiophyceae</taxon>
        <taxon>Isochrysidales</taxon>
        <taxon>Noelaerhabdaceae</taxon>
        <taxon>Emiliania</taxon>
    </lineage>
</organism>
<dbReference type="PANTHER" id="PTHR11132">
    <property type="entry name" value="SOLUTE CARRIER FAMILY 35"/>
    <property type="match status" value="1"/>
</dbReference>
<feature type="transmembrane region" description="Helical" evidence="6">
    <location>
        <begin position="491"/>
        <end position="510"/>
    </location>
</feature>
<accession>A0A7S3SJV9</accession>
<feature type="region of interest" description="Disordered" evidence="5">
    <location>
        <begin position="1"/>
        <end position="131"/>
    </location>
</feature>
<evidence type="ECO:0000259" key="7">
    <source>
        <dbReference type="Pfam" id="PF03151"/>
    </source>
</evidence>
<dbReference type="InterPro" id="IPR004853">
    <property type="entry name" value="Sugar_P_trans_dom"/>
</dbReference>
<feature type="transmembrane region" description="Helical" evidence="6">
    <location>
        <begin position="204"/>
        <end position="224"/>
    </location>
</feature>
<dbReference type="InterPro" id="IPR050186">
    <property type="entry name" value="TPT_transporter"/>
</dbReference>
<keyword evidence="4 6" id="KW-0472">Membrane</keyword>
<dbReference type="EMBL" id="HBIR01028099">
    <property type="protein sequence ID" value="CAE0556259.1"/>
    <property type="molecule type" value="Transcribed_RNA"/>
</dbReference>
<dbReference type="Pfam" id="PF03151">
    <property type="entry name" value="TPT"/>
    <property type="match status" value="1"/>
</dbReference>
<protein>
    <recommendedName>
        <fullName evidence="7">Sugar phosphate transporter domain-containing protein</fullName>
    </recommendedName>
</protein>
<evidence type="ECO:0000313" key="8">
    <source>
        <dbReference type="EMBL" id="CAE0556259.1"/>
    </source>
</evidence>
<dbReference type="GO" id="GO:0016020">
    <property type="term" value="C:membrane"/>
    <property type="evidence" value="ECO:0007669"/>
    <property type="project" value="UniProtKB-SubCell"/>
</dbReference>
<dbReference type="SUPFAM" id="SSF103481">
    <property type="entry name" value="Multidrug resistance efflux transporter EmrE"/>
    <property type="match status" value="2"/>
</dbReference>
<dbReference type="InterPro" id="IPR037185">
    <property type="entry name" value="EmrE-like"/>
</dbReference>
<evidence type="ECO:0000256" key="2">
    <source>
        <dbReference type="ARBA" id="ARBA00022692"/>
    </source>
</evidence>
<feature type="transmembrane region" description="Helical" evidence="6">
    <location>
        <begin position="517"/>
        <end position="538"/>
    </location>
</feature>
<evidence type="ECO:0000256" key="5">
    <source>
        <dbReference type="SAM" id="MobiDB-lite"/>
    </source>
</evidence>
<feature type="transmembrane region" description="Helical" evidence="6">
    <location>
        <begin position="297"/>
        <end position="318"/>
    </location>
</feature>
<feature type="transmembrane region" description="Helical" evidence="6">
    <location>
        <begin position="236"/>
        <end position="257"/>
    </location>
</feature>
<evidence type="ECO:0000256" key="6">
    <source>
        <dbReference type="SAM" id="Phobius"/>
    </source>
</evidence>
<name>A0A7S3SJV9_EMIHU</name>
<gene>
    <name evidence="8" type="ORF">EHUX00137_LOCUS21711</name>
</gene>
<feature type="transmembrane region" description="Helical" evidence="6">
    <location>
        <begin position="544"/>
        <end position="563"/>
    </location>
</feature>
<keyword evidence="3 6" id="KW-1133">Transmembrane helix</keyword>
<feature type="domain" description="Sugar phosphate transporter" evidence="7">
    <location>
        <begin position="206"/>
        <end position="344"/>
    </location>
</feature>
<evidence type="ECO:0000256" key="4">
    <source>
        <dbReference type="ARBA" id="ARBA00023136"/>
    </source>
</evidence>
<sequence length="592" mass="60701">MYAAMAPEAGADGVQKKKERAATFVSSASPAAASDDPRAHADGHPGAAREIMAAGSSAVPPSKVGYLQMAPDSDTLPAAAQPDDPPQPDGESQVDPSSCHSSPAALGPAREGESPQASLAGPVRCSAGKRTAAQPLVTTAARSDRFNVGDGGSGVEIGLQFGAGPLCRRPPSPSSAEAGPSSLAAADTAAAVTEDSKGWLARSLGIAVAVVAWYGSSIGVTLMMKHLLSDVKLRAPFFLVGCTNVLVAAGALLLSRLPPLRPPPLPLSSFVRVALPIGLGSALDISFSNWSLAFVSVAYHVILKCTVPLFVLGFGILLRIERAQARTLLAVCLIVAGVSLASLEATEQEEAAEAAREGATFGGESGAGDENRRDENRPVGILLGLLSACFGGQRWAFTQILLRGGSDEAADAARLRRSRMGPVGTLLYTAPVLALGALLCAVAFEVDVLRAFRARPVERAARAVLPAGATRLADDLSPFVPARPPASELCGYLFAVSGCVFVVQLAEFSLVRLTSALTVAIFASARELLTIVGAVLVLHDELTLLNMLGVLLATAGTGVYHATKGHSKAAPDRPAEDDAAGAAPPSRAAVEV</sequence>
<dbReference type="AlphaFoldDB" id="A0A7S3SJV9"/>
<keyword evidence="2 6" id="KW-0812">Transmembrane</keyword>
<evidence type="ECO:0000256" key="3">
    <source>
        <dbReference type="ARBA" id="ARBA00022989"/>
    </source>
</evidence>
<comment type="subcellular location">
    <subcellularLocation>
        <location evidence="1">Membrane</location>
        <topology evidence="1">Multi-pass membrane protein</topology>
    </subcellularLocation>
</comment>
<reference evidence="8" key="1">
    <citation type="submission" date="2021-01" db="EMBL/GenBank/DDBJ databases">
        <authorList>
            <person name="Corre E."/>
            <person name="Pelletier E."/>
            <person name="Niang G."/>
            <person name="Scheremetjew M."/>
            <person name="Finn R."/>
            <person name="Kale V."/>
            <person name="Holt S."/>
            <person name="Cochrane G."/>
            <person name="Meng A."/>
            <person name="Brown T."/>
            <person name="Cohen L."/>
        </authorList>
    </citation>
    <scope>NUCLEOTIDE SEQUENCE</scope>
    <source>
        <strain evidence="8">379</strain>
    </source>
</reference>
<feature type="compositionally biased region" description="Low complexity" evidence="5">
    <location>
        <begin position="580"/>
        <end position="592"/>
    </location>
</feature>
<proteinExistence type="predicted"/>
<evidence type="ECO:0000256" key="1">
    <source>
        <dbReference type="ARBA" id="ARBA00004141"/>
    </source>
</evidence>